<evidence type="ECO:0000313" key="1">
    <source>
        <dbReference type="EMBL" id="CAA9504064.1"/>
    </source>
</evidence>
<dbReference type="EMBL" id="CADCVR010000071">
    <property type="protein sequence ID" value="CAA9504064.1"/>
    <property type="molecule type" value="Genomic_DNA"/>
</dbReference>
<reference evidence="1" key="1">
    <citation type="submission" date="2020-02" db="EMBL/GenBank/DDBJ databases">
        <authorList>
            <person name="Meier V. D."/>
        </authorList>
    </citation>
    <scope>NUCLEOTIDE SEQUENCE</scope>
    <source>
        <strain evidence="1">AVDCRST_MAG53</strain>
    </source>
</reference>
<dbReference type="AlphaFoldDB" id="A0A6J4SSG3"/>
<sequence length="48" mass="5035">MPAEAGAAKAVLAATHPTACGLDERCGDYWAWSINIGACRDRTLDVGE</sequence>
<organism evidence="1">
    <name type="scientific">uncultured Solirubrobacteraceae bacterium</name>
    <dbReference type="NCBI Taxonomy" id="1162706"/>
    <lineage>
        <taxon>Bacteria</taxon>
        <taxon>Bacillati</taxon>
        <taxon>Actinomycetota</taxon>
        <taxon>Thermoleophilia</taxon>
        <taxon>Solirubrobacterales</taxon>
        <taxon>Solirubrobacteraceae</taxon>
        <taxon>environmental samples</taxon>
    </lineage>
</organism>
<name>A0A6J4SSG3_9ACTN</name>
<accession>A0A6J4SSG3</accession>
<gene>
    <name evidence="1" type="ORF">AVDCRST_MAG53-2317</name>
</gene>
<protein>
    <submittedName>
        <fullName evidence="1">Uncharacterized protein</fullName>
    </submittedName>
</protein>
<proteinExistence type="predicted"/>